<evidence type="ECO:0000313" key="1">
    <source>
        <dbReference type="EMBL" id="NYI41267.1"/>
    </source>
</evidence>
<reference evidence="1 2" key="1">
    <citation type="submission" date="2020-07" db="EMBL/GenBank/DDBJ databases">
        <title>Sequencing the genomes of 1000 actinobacteria strains.</title>
        <authorList>
            <person name="Klenk H.-P."/>
        </authorList>
    </citation>
    <scope>NUCLEOTIDE SEQUENCE [LARGE SCALE GENOMIC DNA]</scope>
    <source>
        <strain evidence="1 2">DSM 19970</strain>
    </source>
</reference>
<sequence>MTATDAVTTRKAWTPIGQVKTRAVETTGGRISYIEVSPHDAPARLTMRVVDPSGAIDCIFLGRRLIAGLEPGATVGVEGRVAPGDDVQVMFNPRYELRLA</sequence>
<keyword evidence="2" id="KW-1185">Reference proteome</keyword>
<comment type="caution">
    <text evidence="1">The sequence shown here is derived from an EMBL/GenBank/DDBJ whole genome shotgun (WGS) entry which is preliminary data.</text>
</comment>
<gene>
    <name evidence="1" type="ORF">BKA03_001386</name>
</gene>
<proteinExistence type="predicted"/>
<evidence type="ECO:0008006" key="3">
    <source>
        <dbReference type="Google" id="ProtNLM"/>
    </source>
</evidence>
<dbReference type="EMBL" id="JACBZO010000001">
    <property type="protein sequence ID" value="NYI41267.1"/>
    <property type="molecule type" value="Genomic_DNA"/>
</dbReference>
<protein>
    <recommendedName>
        <fullName evidence="3">ATP-dependent DNA helicase RecG</fullName>
    </recommendedName>
</protein>
<name>A0A7Z0CJY3_9MICO</name>
<dbReference type="RefSeq" id="WP_062075067.1">
    <property type="nucleotide sequence ID" value="NZ_BBRC01000005.1"/>
</dbReference>
<dbReference type="AlphaFoldDB" id="A0A7Z0CJY3"/>
<evidence type="ECO:0000313" key="2">
    <source>
        <dbReference type="Proteomes" id="UP000547973"/>
    </source>
</evidence>
<dbReference type="OrthoDB" id="3268233at2"/>
<organism evidence="1 2">
    <name type="scientific">Demequina lutea</name>
    <dbReference type="NCBI Taxonomy" id="431489"/>
    <lineage>
        <taxon>Bacteria</taxon>
        <taxon>Bacillati</taxon>
        <taxon>Actinomycetota</taxon>
        <taxon>Actinomycetes</taxon>
        <taxon>Micrococcales</taxon>
        <taxon>Demequinaceae</taxon>
        <taxon>Demequina</taxon>
    </lineage>
</organism>
<dbReference type="Proteomes" id="UP000547973">
    <property type="component" value="Unassembled WGS sequence"/>
</dbReference>
<accession>A0A7Z0CJY3</accession>